<reference evidence="1 2" key="1">
    <citation type="submission" date="2017-06" db="EMBL/GenBank/DDBJ databases">
        <title>Celeribacter sp. TSPH2 complete genome sequence.</title>
        <authorList>
            <person name="Woo J.-H."/>
            <person name="Kim H.-S."/>
        </authorList>
    </citation>
    <scope>NUCLEOTIDE SEQUENCE [LARGE SCALE GENOMIC DNA]</scope>
    <source>
        <strain evidence="1 2">TSPH2</strain>
    </source>
</reference>
<dbReference type="KEGG" id="ceh:CEW89_13465"/>
<evidence type="ECO:0000313" key="2">
    <source>
        <dbReference type="Proteomes" id="UP000217935"/>
    </source>
</evidence>
<name>A0A291GEN6_9RHOB</name>
<proteinExistence type="predicted"/>
<dbReference type="RefSeq" id="WP_096806233.1">
    <property type="nucleotide sequence ID" value="NZ_CP022196.1"/>
</dbReference>
<dbReference type="EMBL" id="CP022196">
    <property type="protein sequence ID" value="ATG48484.1"/>
    <property type="molecule type" value="Genomic_DNA"/>
</dbReference>
<protein>
    <submittedName>
        <fullName evidence="1">Uncharacterized protein</fullName>
    </submittedName>
</protein>
<dbReference type="OrthoDB" id="8438529at2"/>
<keyword evidence="2" id="KW-1185">Reference proteome</keyword>
<dbReference type="Proteomes" id="UP000217935">
    <property type="component" value="Chromosome"/>
</dbReference>
<dbReference type="AlphaFoldDB" id="A0A291GEN6"/>
<evidence type="ECO:0000313" key="1">
    <source>
        <dbReference type="EMBL" id="ATG48484.1"/>
    </source>
</evidence>
<organism evidence="1 2">
    <name type="scientific">Celeribacter ethanolicus</name>
    <dbReference type="NCBI Taxonomy" id="1758178"/>
    <lineage>
        <taxon>Bacteria</taxon>
        <taxon>Pseudomonadati</taxon>
        <taxon>Pseudomonadota</taxon>
        <taxon>Alphaproteobacteria</taxon>
        <taxon>Rhodobacterales</taxon>
        <taxon>Roseobacteraceae</taxon>
        <taxon>Celeribacter</taxon>
    </lineage>
</organism>
<sequence length="486" mass="55108">MYPFATEFFVKDFSRAEFVGLVVGWLKGTSYSKLFEGPVQHELEKENAYLKAKNGEELRLIELPGGDGPEALGFRYDNPDADGRIWRTELVISKSEGLGGDSILRTRTQCIAAHLDAPLERPKKPFIIKSIIQEKKATDDGYFDIIDEPHFLEETDYYLDIALEVLNGAASLNLPIIYISFTSDRDKALSFQQIKKLAFDLGGIAHVLVEPSKSFSNSLRERANGTNVYGGTVAVYSPNTSFRRKFYIGGAIRDRFELFSWIAEYVISIRSRSPAKGWDWTELQEQALRHQIKRDKARLSVQENEALHHQEVKNLKERISELEFERAVTQEALKAPRNSEVSLSSIAGQLPEQIVEIYDGELIDRIRYFIEISLNFSDTYGLDERSKKVGEKLIDQVEPSAALGQLKRALEKATKDPKKFSKEMGSVLEEIGFIKKSDNKHIRFEPKPELVGLDSITLMKTPSDYNGLKNQKSQIENNLGIARMKS</sequence>
<accession>A0A291GEN6</accession>
<gene>
    <name evidence="1" type="ORF">CEW89_13465</name>
</gene>